<accession>A0A803QRU2</accession>
<dbReference type="AlphaFoldDB" id="A0A803QRU2"/>
<feature type="compositionally biased region" description="Basic and acidic residues" evidence="1">
    <location>
        <begin position="56"/>
        <end position="67"/>
    </location>
</feature>
<proteinExistence type="predicted"/>
<dbReference type="Proteomes" id="UP000596661">
    <property type="component" value="Unassembled WGS sequence"/>
</dbReference>
<evidence type="ECO:0000313" key="3">
    <source>
        <dbReference type="Proteomes" id="UP000596661"/>
    </source>
</evidence>
<protein>
    <submittedName>
        <fullName evidence="2">Uncharacterized protein</fullName>
    </submittedName>
</protein>
<evidence type="ECO:0000313" key="2">
    <source>
        <dbReference type="EnsemblPlants" id="cds.evm.model.ctgX2.1"/>
    </source>
</evidence>
<dbReference type="Gramene" id="evm.model.ctgX2.1">
    <property type="protein sequence ID" value="cds.evm.model.ctgX2.1"/>
    <property type="gene ID" value="evm.TU.ctgX2.1"/>
</dbReference>
<dbReference type="EnsemblPlants" id="evm.model.ctgX2.1">
    <property type="protein sequence ID" value="cds.evm.model.ctgX2.1"/>
    <property type="gene ID" value="evm.TU.ctgX2.1"/>
</dbReference>
<keyword evidence="3" id="KW-1185">Reference proteome</keyword>
<evidence type="ECO:0000256" key="1">
    <source>
        <dbReference type="SAM" id="MobiDB-lite"/>
    </source>
</evidence>
<organism evidence="2 3">
    <name type="scientific">Cannabis sativa</name>
    <name type="common">Hemp</name>
    <name type="synonym">Marijuana</name>
    <dbReference type="NCBI Taxonomy" id="3483"/>
    <lineage>
        <taxon>Eukaryota</taxon>
        <taxon>Viridiplantae</taxon>
        <taxon>Streptophyta</taxon>
        <taxon>Embryophyta</taxon>
        <taxon>Tracheophyta</taxon>
        <taxon>Spermatophyta</taxon>
        <taxon>Magnoliopsida</taxon>
        <taxon>eudicotyledons</taxon>
        <taxon>Gunneridae</taxon>
        <taxon>Pentapetalae</taxon>
        <taxon>rosids</taxon>
        <taxon>fabids</taxon>
        <taxon>Rosales</taxon>
        <taxon>Cannabaceae</taxon>
        <taxon>Cannabis</taxon>
    </lineage>
</organism>
<feature type="region of interest" description="Disordered" evidence="1">
    <location>
        <begin position="22"/>
        <end position="69"/>
    </location>
</feature>
<sequence length="245" mass="26500">MSGFDCVQFSGPVWDKVQSDSGFSPVEPKFESQVQSPLSPIKPRLGSDPGLLSRLGPERKVPPHRVSDSAWSSPGLNPVYHDVCLGSVRVQVLGPNAESSLGLSGSISSPVSRVQHFDLQTLFQSEFMLILGPESGFGVLGSRVCLPAPSLCLIWSPTGSWFKFWRNSVLCPWSLVTAFPVTTIPFSGSMSKLLCGFGLGLRLGIECRLESKSGSEFGLQCTTLSGDRVPDLDLALRLECRSWVP</sequence>
<name>A0A803QRU2_CANSA</name>
<reference evidence="2" key="1">
    <citation type="submission" date="2021-03" db="UniProtKB">
        <authorList>
            <consortium name="EnsemblPlants"/>
        </authorList>
    </citation>
    <scope>IDENTIFICATION</scope>
</reference>